<dbReference type="AlphaFoldDB" id="A0A7Y2H3C0"/>
<name>A0A7Y2H3C0_UNCEI</name>
<dbReference type="Proteomes" id="UP000547674">
    <property type="component" value="Unassembled WGS sequence"/>
</dbReference>
<dbReference type="EMBL" id="JABDJR010000567">
    <property type="protein sequence ID" value="NNF07895.1"/>
    <property type="molecule type" value="Genomic_DNA"/>
</dbReference>
<organism evidence="1 2">
    <name type="scientific">Eiseniibacteriota bacterium</name>
    <dbReference type="NCBI Taxonomy" id="2212470"/>
    <lineage>
        <taxon>Bacteria</taxon>
        <taxon>Candidatus Eiseniibacteriota</taxon>
    </lineage>
</organism>
<sequence length="128" mass="13791">MLYSLSLSAAAYAGTIKGQANYEHHIMGTCAVEFILVYSAQTKKGTISWRHTANPKGEARPELTGPFFEAQFVVTQLGDIKAGKSLVGFGVDRGYPLCLRVDVWAKGAPFYLHDPFAAPGAVAIGRTK</sequence>
<evidence type="ECO:0000313" key="2">
    <source>
        <dbReference type="Proteomes" id="UP000547674"/>
    </source>
</evidence>
<gene>
    <name evidence="1" type="ORF">HKN21_14115</name>
</gene>
<reference evidence="1 2" key="1">
    <citation type="submission" date="2020-03" db="EMBL/GenBank/DDBJ databases">
        <title>Metabolic flexibility allows generalist bacteria to become dominant in a frequently disturbed ecosystem.</title>
        <authorList>
            <person name="Chen Y.-J."/>
            <person name="Leung P.M."/>
            <person name="Bay S.K."/>
            <person name="Hugenholtz P."/>
            <person name="Kessler A.J."/>
            <person name="Shelley G."/>
            <person name="Waite D.W."/>
            <person name="Cook P.L."/>
            <person name="Greening C."/>
        </authorList>
    </citation>
    <scope>NUCLEOTIDE SEQUENCE [LARGE SCALE GENOMIC DNA]</scope>
    <source>
        <strain evidence="1">SS_bin_28</strain>
    </source>
</reference>
<comment type="caution">
    <text evidence="1">The sequence shown here is derived from an EMBL/GenBank/DDBJ whole genome shotgun (WGS) entry which is preliminary data.</text>
</comment>
<accession>A0A7Y2H3C0</accession>
<evidence type="ECO:0000313" key="1">
    <source>
        <dbReference type="EMBL" id="NNF07895.1"/>
    </source>
</evidence>
<protein>
    <submittedName>
        <fullName evidence="1">Uncharacterized protein</fullName>
    </submittedName>
</protein>
<proteinExistence type="predicted"/>